<proteinExistence type="inferred from homology"/>
<feature type="transmembrane region" description="Helical" evidence="9">
    <location>
        <begin position="140"/>
        <end position="165"/>
    </location>
</feature>
<protein>
    <recommendedName>
        <fullName evidence="9">Transport permease protein</fullName>
    </recommendedName>
</protein>
<dbReference type="GO" id="GO:0140359">
    <property type="term" value="F:ABC-type transporter activity"/>
    <property type="evidence" value="ECO:0007669"/>
    <property type="project" value="InterPro"/>
</dbReference>
<evidence type="ECO:0000256" key="4">
    <source>
        <dbReference type="ARBA" id="ARBA00022475"/>
    </source>
</evidence>
<keyword evidence="6 9" id="KW-0812">Transmembrane</keyword>
<dbReference type="GO" id="GO:0015920">
    <property type="term" value="P:lipopolysaccharide transport"/>
    <property type="evidence" value="ECO:0007669"/>
    <property type="project" value="TreeGrafter"/>
</dbReference>
<keyword evidence="8 9" id="KW-0472">Membrane</keyword>
<dbReference type="GO" id="GO:0043190">
    <property type="term" value="C:ATP-binding cassette (ABC) transporter complex"/>
    <property type="evidence" value="ECO:0007669"/>
    <property type="project" value="InterPro"/>
</dbReference>
<dbReference type="RefSeq" id="WP_073277466.1">
    <property type="nucleotide sequence ID" value="NZ_FRAC01000015.1"/>
</dbReference>
<dbReference type="STRING" id="1121322.SAMN02745136_03071"/>
<sequence>MNTLTELYAYRQMIYSLVKRDLRGRYKGSALGFLWTFINPLLQLVVYTIVFSVIMKTGIDKFYLFLFVALVPWLFFSTCLTGGASCIMAQQDMVKKIYFPREVLPLSYVISQFINMLLTFLIIFLVIIMSGTGINLEAVLYLPLIMIVEMILALGITMLVSALTVYFRDLEYILGIAGMIWMYLTPIMYSVDQVPKNIMPIFNLNPMTPLVIAYRDILYYKRVPEIETLGHALLLGIGILFFGCCVFNKLKRHFAEEL</sequence>
<reference evidence="11 12" key="1">
    <citation type="submission" date="2016-11" db="EMBL/GenBank/DDBJ databases">
        <authorList>
            <person name="Jaros S."/>
            <person name="Januszkiewicz K."/>
            <person name="Wedrychowicz H."/>
        </authorList>
    </citation>
    <scope>NUCLEOTIDE SEQUENCE [LARGE SCALE GENOMIC DNA]</scope>
    <source>
        <strain evidence="11 12">DSM 15929</strain>
    </source>
</reference>
<dbReference type="OrthoDB" id="9786910at2"/>
<comment type="subcellular location">
    <subcellularLocation>
        <location evidence="1">Cell inner membrane</location>
        <topology evidence="1">Multi-pass membrane protein</topology>
    </subcellularLocation>
    <subcellularLocation>
        <location evidence="9">Cell membrane</location>
        <topology evidence="9">Multi-pass membrane protein</topology>
    </subcellularLocation>
</comment>
<dbReference type="Proteomes" id="UP000184386">
    <property type="component" value="Unassembled WGS sequence"/>
</dbReference>
<dbReference type="PANTHER" id="PTHR30413">
    <property type="entry name" value="INNER MEMBRANE TRANSPORT PERMEASE"/>
    <property type="match status" value="1"/>
</dbReference>
<feature type="transmembrane region" description="Helical" evidence="9">
    <location>
        <begin position="62"/>
        <end position="87"/>
    </location>
</feature>
<feature type="transmembrane region" description="Helical" evidence="9">
    <location>
        <begin position="229"/>
        <end position="248"/>
    </location>
</feature>
<evidence type="ECO:0000256" key="6">
    <source>
        <dbReference type="ARBA" id="ARBA00022692"/>
    </source>
</evidence>
<evidence type="ECO:0000256" key="9">
    <source>
        <dbReference type="RuleBase" id="RU361157"/>
    </source>
</evidence>
<keyword evidence="7 9" id="KW-1133">Transmembrane helix</keyword>
<dbReference type="InterPro" id="IPR000412">
    <property type="entry name" value="ABC_2_transport"/>
</dbReference>
<dbReference type="EMBL" id="FRAC01000015">
    <property type="protein sequence ID" value="SHK68147.1"/>
    <property type="molecule type" value="Genomic_DNA"/>
</dbReference>
<dbReference type="Pfam" id="PF01061">
    <property type="entry name" value="ABC2_membrane"/>
    <property type="match status" value="1"/>
</dbReference>
<keyword evidence="3 9" id="KW-0813">Transport</keyword>
<feature type="transmembrane region" description="Helical" evidence="9">
    <location>
        <begin position="108"/>
        <end position="128"/>
    </location>
</feature>
<evidence type="ECO:0000256" key="1">
    <source>
        <dbReference type="ARBA" id="ARBA00004429"/>
    </source>
</evidence>
<dbReference type="PANTHER" id="PTHR30413:SF8">
    <property type="entry name" value="TRANSPORT PERMEASE PROTEIN"/>
    <property type="match status" value="1"/>
</dbReference>
<dbReference type="PROSITE" id="PS51012">
    <property type="entry name" value="ABC_TM2"/>
    <property type="match status" value="1"/>
</dbReference>
<evidence type="ECO:0000256" key="7">
    <source>
        <dbReference type="ARBA" id="ARBA00022989"/>
    </source>
</evidence>
<evidence type="ECO:0000256" key="3">
    <source>
        <dbReference type="ARBA" id="ARBA00022448"/>
    </source>
</evidence>
<feature type="transmembrane region" description="Helical" evidence="9">
    <location>
        <begin position="172"/>
        <end position="191"/>
    </location>
</feature>
<keyword evidence="4 9" id="KW-1003">Cell membrane</keyword>
<gene>
    <name evidence="11" type="ORF">SAMN02745136_03071</name>
</gene>
<accession>A0A1M6UG37</accession>
<dbReference type="InterPro" id="IPR013525">
    <property type="entry name" value="ABC2_TM"/>
</dbReference>
<dbReference type="InterPro" id="IPR047817">
    <property type="entry name" value="ABC2_TM_bact-type"/>
</dbReference>
<evidence type="ECO:0000256" key="5">
    <source>
        <dbReference type="ARBA" id="ARBA00022519"/>
    </source>
</evidence>
<dbReference type="PRINTS" id="PR00164">
    <property type="entry name" value="ABC2TRNSPORT"/>
</dbReference>
<evidence type="ECO:0000256" key="8">
    <source>
        <dbReference type="ARBA" id="ARBA00023136"/>
    </source>
</evidence>
<keyword evidence="12" id="KW-1185">Reference proteome</keyword>
<evidence type="ECO:0000313" key="12">
    <source>
        <dbReference type="Proteomes" id="UP000184386"/>
    </source>
</evidence>
<dbReference type="PIRSF" id="PIRSF006648">
    <property type="entry name" value="DrrB"/>
    <property type="match status" value="1"/>
</dbReference>
<dbReference type="AlphaFoldDB" id="A0A1M6UG37"/>
<evidence type="ECO:0000259" key="10">
    <source>
        <dbReference type="PROSITE" id="PS51012"/>
    </source>
</evidence>
<feature type="domain" description="ABC transmembrane type-2" evidence="10">
    <location>
        <begin position="31"/>
        <end position="250"/>
    </location>
</feature>
<feature type="transmembrane region" description="Helical" evidence="9">
    <location>
        <begin position="30"/>
        <end position="50"/>
    </location>
</feature>
<evidence type="ECO:0000256" key="2">
    <source>
        <dbReference type="ARBA" id="ARBA00007783"/>
    </source>
</evidence>
<evidence type="ECO:0000313" key="11">
    <source>
        <dbReference type="EMBL" id="SHK68147.1"/>
    </source>
</evidence>
<comment type="similarity">
    <text evidence="2 9">Belongs to the ABC-2 integral membrane protein family.</text>
</comment>
<name>A0A1M6UG37_9FIRM</name>
<keyword evidence="5" id="KW-0997">Cell inner membrane</keyword>
<organism evidence="11 12">
    <name type="scientific">Anaerocolumna jejuensis DSM 15929</name>
    <dbReference type="NCBI Taxonomy" id="1121322"/>
    <lineage>
        <taxon>Bacteria</taxon>
        <taxon>Bacillati</taxon>
        <taxon>Bacillota</taxon>
        <taxon>Clostridia</taxon>
        <taxon>Lachnospirales</taxon>
        <taxon>Lachnospiraceae</taxon>
        <taxon>Anaerocolumna</taxon>
    </lineage>
</organism>